<dbReference type="SUPFAM" id="SSF50156">
    <property type="entry name" value="PDZ domain-like"/>
    <property type="match status" value="1"/>
</dbReference>
<dbReference type="PROSITE" id="PS51494">
    <property type="entry name" value="SPOIVB"/>
    <property type="match status" value="1"/>
</dbReference>
<keyword evidence="1" id="KW-1133">Transmembrane helix</keyword>
<name>A0A2T5GC65_HYDSH</name>
<dbReference type="NCBIfam" id="TIGR02860">
    <property type="entry name" value="spore_IV_B"/>
    <property type="match status" value="1"/>
</dbReference>
<gene>
    <name evidence="3" type="ORF">HSCHL_1496</name>
</gene>
<dbReference type="RefSeq" id="WP_066203787.1">
    <property type="nucleotide sequence ID" value="NZ_CBCSAS010000010.1"/>
</dbReference>
<dbReference type="InterPro" id="IPR001478">
    <property type="entry name" value="PDZ"/>
</dbReference>
<dbReference type="OrthoDB" id="9765242at2"/>
<dbReference type="Proteomes" id="UP000244180">
    <property type="component" value="Unassembled WGS sequence"/>
</dbReference>
<proteinExistence type="predicted"/>
<dbReference type="Pfam" id="PF05580">
    <property type="entry name" value="Peptidase_S55"/>
    <property type="match status" value="1"/>
</dbReference>
<evidence type="ECO:0000256" key="1">
    <source>
        <dbReference type="SAM" id="Phobius"/>
    </source>
</evidence>
<dbReference type="InterPro" id="IPR008763">
    <property type="entry name" value="Peptidase_S55"/>
</dbReference>
<evidence type="ECO:0000259" key="2">
    <source>
        <dbReference type="PROSITE" id="PS51494"/>
    </source>
</evidence>
<dbReference type="Gene3D" id="2.30.42.10">
    <property type="match status" value="1"/>
</dbReference>
<dbReference type="InterPro" id="IPR036034">
    <property type="entry name" value="PDZ_sf"/>
</dbReference>
<organism evidence="3 4">
    <name type="scientific">Hydrogenibacillus schlegelii</name>
    <name type="common">Bacillus schlegelii</name>
    <dbReference type="NCBI Taxonomy" id="1484"/>
    <lineage>
        <taxon>Bacteria</taxon>
        <taxon>Bacillati</taxon>
        <taxon>Bacillota</taxon>
        <taxon>Bacilli</taxon>
        <taxon>Bacillales</taxon>
        <taxon>Bacillales Family X. Incertae Sedis</taxon>
        <taxon>Hydrogenibacillus</taxon>
    </lineage>
</organism>
<dbReference type="EMBL" id="PEBV01000011">
    <property type="protein sequence ID" value="PTQ53728.1"/>
    <property type="molecule type" value="Genomic_DNA"/>
</dbReference>
<evidence type="ECO:0000313" key="4">
    <source>
        <dbReference type="Proteomes" id="UP000244180"/>
    </source>
</evidence>
<reference evidence="3 4" key="1">
    <citation type="submission" date="2017-08" db="EMBL/GenBank/DDBJ databases">
        <title>Burning lignite coal seam in the remote Altai Mountains harbors a hydrogen-driven thermophilic microbial community.</title>
        <authorList>
            <person name="Kadnikov V.V."/>
            <person name="Mardanov A.V."/>
            <person name="Ivasenko D."/>
            <person name="Beletsky A.V."/>
            <person name="Karnachuk O.V."/>
            <person name="Ravin N.V."/>
        </authorList>
    </citation>
    <scope>NUCLEOTIDE SEQUENCE [LARGE SCALE GENOMIC DNA]</scope>
    <source>
        <strain evidence="3">AL33</strain>
    </source>
</reference>
<feature type="transmembrane region" description="Helical" evidence="1">
    <location>
        <begin position="12"/>
        <end position="32"/>
    </location>
</feature>
<feature type="domain" description="Peptidase S55" evidence="2">
    <location>
        <begin position="187"/>
        <end position="426"/>
    </location>
</feature>
<dbReference type="AlphaFoldDB" id="A0A2T5GC65"/>
<evidence type="ECO:0000313" key="3">
    <source>
        <dbReference type="EMBL" id="PTQ53728.1"/>
    </source>
</evidence>
<sequence length="432" mass="46452">MQRDGRWRPNRVLVGVFVLLILVQTPLFAPYFTLAPEKRLFAGTPFSLPLPPLFRLASSDPSVIDVFGDAALEPRAAGKATVDVRLGALPVARMNVRVFPELRVYPGGQSIGVKLKTDGVLVVGYKKIVTADGRGVSPAEDAAIRVGDRIKKVDGKPLKDAGELGHLIEAAGRAGRPMTVELARGEDVLTVTVRPLLDPEDNSYKLGLFVRDSAAGVGTLTFYDPNTRIYGALGHVISDLDTRRPIAAGGGVILPSTVSDVDRGWPGRPGAIRAIFPEEGKKIGDIEKNTPFGIFGRLTAVPSHPLFRDPLPVAPADEVHPGPAKILTVVEGDRIEAYDIEIESVFRQDAPSTKSMIIRVTDPRLLEKTGGIVQGMSGSPILQDDRLAGAVTHVFVSDSARGYGVFIEWMLRMTDLIPEVETAPEESPARAA</sequence>
<keyword evidence="1" id="KW-0472">Membrane</keyword>
<accession>A0A2T5GC65</accession>
<protein>
    <submittedName>
        <fullName evidence="3">Stage IV sporulation protein B</fullName>
    </submittedName>
</protein>
<keyword evidence="1" id="KW-0812">Transmembrane</keyword>
<dbReference type="InterPro" id="IPR014219">
    <property type="entry name" value="SpoIVB"/>
</dbReference>
<dbReference type="Pfam" id="PF13180">
    <property type="entry name" value="PDZ_2"/>
    <property type="match status" value="1"/>
</dbReference>
<comment type="caution">
    <text evidence="3">The sequence shown here is derived from an EMBL/GenBank/DDBJ whole genome shotgun (WGS) entry which is preliminary data.</text>
</comment>